<feature type="domain" description="KH type-2" evidence="9">
    <location>
        <begin position="201"/>
        <end position="280"/>
    </location>
</feature>
<evidence type="ECO:0000256" key="7">
    <source>
        <dbReference type="PROSITE-ProRule" id="PRU01050"/>
    </source>
</evidence>
<keyword evidence="6" id="KW-0963">Cytoplasm</keyword>
<feature type="domain" description="Era-type G" evidence="10">
    <location>
        <begin position="4"/>
        <end position="170"/>
    </location>
</feature>
<feature type="region of interest" description="G5" evidence="7">
    <location>
        <begin position="149"/>
        <end position="151"/>
    </location>
</feature>
<dbReference type="InterPro" id="IPR005225">
    <property type="entry name" value="Small_GTP-bd"/>
</dbReference>
<dbReference type="InterPro" id="IPR015946">
    <property type="entry name" value="KH_dom-like_a/b"/>
</dbReference>
<keyword evidence="4 6" id="KW-0694">RNA-binding</keyword>
<organism evidence="11 12">
    <name type="scientific">Candidatus Phytoplasma phoenicium</name>
    <dbReference type="NCBI Taxonomy" id="198422"/>
    <lineage>
        <taxon>Bacteria</taxon>
        <taxon>Bacillati</taxon>
        <taxon>Mycoplasmatota</taxon>
        <taxon>Mollicutes</taxon>
        <taxon>Acholeplasmatales</taxon>
        <taxon>Acholeplasmataceae</taxon>
        <taxon>Candidatus Phytoplasma</taxon>
        <taxon>16SrIX (Pigeon pea witches'-broom group)</taxon>
    </lineage>
</organism>
<comment type="caution">
    <text evidence="11">The sequence shown here is derived from an EMBL/GenBank/DDBJ whole genome shotgun (WGS) entry which is preliminary data.</text>
</comment>
<evidence type="ECO:0000256" key="1">
    <source>
        <dbReference type="ARBA" id="ARBA00007921"/>
    </source>
</evidence>
<feature type="region of interest" description="G1" evidence="7">
    <location>
        <begin position="12"/>
        <end position="19"/>
    </location>
</feature>
<reference evidence="11 12" key="1">
    <citation type="journal article" date="2015" name="BMC Microbiol.">
        <title>'Candidatus Phytoplasma phoenicium' associated with almond witches'-broom disease: from draft genome to genetic diversity among strain populations.</title>
        <authorList>
            <person name="Quaglino F."/>
            <person name="Kube M."/>
            <person name="Jawhari M."/>
            <person name="Abou-Jawdah Y."/>
            <person name="Siewert C."/>
            <person name="Choueiri E."/>
            <person name="Sobh H."/>
            <person name="Casati P."/>
            <person name="Tedeschi R."/>
            <person name="Molino Lova M."/>
            <person name="Alma A."/>
            <person name="Bianco P.A."/>
        </authorList>
    </citation>
    <scope>NUCLEOTIDE SEQUENCE [LARGE SCALE GENOMIC DNA]</scope>
    <source>
        <strain evidence="11 12">SA213</strain>
    </source>
</reference>
<dbReference type="Pfam" id="PF01926">
    <property type="entry name" value="MMR_HSR1"/>
    <property type="match status" value="1"/>
</dbReference>
<sequence>MGFKSGFITMIGKTNVGKSTLLNSLVQKKISITSSKKQTTRSYITGICHAVDYQLVFKDTPGIHLQKNVFFQKIDYCTLRDIENIDIVLLVVEQKCSFLEQKILNFLQQYKKKVILVINKIDLLKSKMAIDSIILSYLKKFTFDAVVPVSSFAKKNIDILKQQILFFVPEGESYFSKNTITTLSRESLIADLVREKILFYIHKEIPHLCKILVENIKKKENYPSIIEITVIIMVDKDNHKQILIGKKGHNLKRIGIEARRDINKILNMHIYLNLWVKVKKKRNKNKK</sequence>
<dbReference type="HAMAP" id="MF_00367">
    <property type="entry name" value="GTPase_Era"/>
    <property type="match status" value="1"/>
</dbReference>
<dbReference type="InterPro" id="IPR004044">
    <property type="entry name" value="KH_dom_type_2"/>
</dbReference>
<dbReference type="CDD" id="cd04163">
    <property type="entry name" value="Era"/>
    <property type="match status" value="1"/>
</dbReference>
<dbReference type="NCBIfam" id="TIGR00231">
    <property type="entry name" value="small_GTP"/>
    <property type="match status" value="1"/>
</dbReference>
<name>A0A0L0MJQ4_9MOLU</name>
<dbReference type="GO" id="GO:0000028">
    <property type="term" value="P:ribosomal small subunit assembly"/>
    <property type="evidence" value="ECO:0007669"/>
    <property type="project" value="TreeGrafter"/>
</dbReference>
<evidence type="ECO:0000313" key="12">
    <source>
        <dbReference type="Proteomes" id="UP000037086"/>
    </source>
</evidence>
<keyword evidence="5 6" id="KW-0342">GTP-binding</keyword>
<dbReference type="Proteomes" id="UP000037086">
    <property type="component" value="Unassembled WGS sequence"/>
</dbReference>
<dbReference type="Gene3D" id="3.30.300.20">
    <property type="match status" value="1"/>
</dbReference>
<keyword evidence="6" id="KW-0699">rRNA-binding</keyword>
<feature type="region of interest" description="G2" evidence="7">
    <location>
        <begin position="38"/>
        <end position="42"/>
    </location>
</feature>
<dbReference type="GO" id="GO:0003924">
    <property type="term" value="F:GTPase activity"/>
    <property type="evidence" value="ECO:0007669"/>
    <property type="project" value="UniProtKB-UniRule"/>
</dbReference>
<dbReference type="InterPro" id="IPR009019">
    <property type="entry name" value="KH_sf_prok-type"/>
</dbReference>
<dbReference type="InterPro" id="IPR030388">
    <property type="entry name" value="G_ERA_dom"/>
</dbReference>
<dbReference type="AlphaFoldDB" id="A0A0L0MJQ4"/>
<dbReference type="InterPro" id="IPR005662">
    <property type="entry name" value="GTPase_Era-like"/>
</dbReference>
<evidence type="ECO:0000313" key="11">
    <source>
        <dbReference type="EMBL" id="KND62530.1"/>
    </source>
</evidence>
<dbReference type="RefSeq" id="WP_338140207.1">
    <property type="nucleotide sequence ID" value="NZ_JPSQ01000059.1"/>
</dbReference>
<keyword evidence="12" id="KW-1185">Reference proteome</keyword>
<evidence type="ECO:0000256" key="4">
    <source>
        <dbReference type="ARBA" id="ARBA00022884"/>
    </source>
</evidence>
<comment type="subunit">
    <text evidence="6">Monomer.</text>
</comment>
<dbReference type="InterPro" id="IPR006073">
    <property type="entry name" value="GTP-bd"/>
</dbReference>
<evidence type="ECO:0000256" key="6">
    <source>
        <dbReference type="HAMAP-Rule" id="MF_00367"/>
    </source>
</evidence>
<dbReference type="GO" id="GO:0005829">
    <property type="term" value="C:cytosol"/>
    <property type="evidence" value="ECO:0007669"/>
    <property type="project" value="TreeGrafter"/>
</dbReference>
<evidence type="ECO:0000256" key="2">
    <source>
        <dbReference type="ARBA" id="ARBA00020484"/>
    </source>
</evidence>
<feature type="binding site" evidence="6">
    <location>
        <begin position="12"/>
        <end position="19"/>
    </location>
    <ligand>
        <name>GTP</name>
        <dbReference type="ChEBI" id="CHEBI:37565"/>
    </ligand>
</feature>
<keyword evidence="6" id="KW-1003">Cell membrane</keyword>
<evidence type="ECO:0000256" key="8">
    <source>
        <dbReference type="RuleBase" id="RU003761"/>
    </source>
</evidence>
<comment type="subcellular location">
    <subcellularLocation>
        <location evidence="6">Cytoplasm</location>
    </subcellularLocation>
    <subcellularLocation>
        <location evidence="6">Cell membrane</location>
        <topology evidence="6">Peripheral membrane protein</topology>
    </subcellularLocation>
</comment>
<dbReference type="NCBIfam" id="TIGR00436">
    <property type="entry name" value="era"/>
    <property type="match status" value="1"/>
</dbReference>
<comment type="function">
    <text evidence="6">An essential GTPase that binds both GDP and GTP, with rapid nucleotide exchange. Plays a role in 16S rRNA processing and 30S ribosomal subunit biogenesis and possibly also in cell cycle regulation and energy metabolism.</text>
</comment>
<proteinExistence type="inferred from homology"/>
<dbReference type="PROSITE" id="PS51713">
    <property type="entry name" value="G_ERA"/>
    <property type="match status" value="1"/>
</dbReference>
<dbReference type="CDD" id="cd22534">
    <property type="entry name" value="KH-II_Era"/>
    <property type="match status" value="1"/>
</dbReference>
<evidence type="ECO:0000259" key="10">
    <source>
        <dbReference type="PROSITE" id="PS51713"/>
    </source>
</evidence>
<keyword evidence="3 6" id="KW-0547">Nucleotide-binding</keyword>
<dbReference type="PANTHER" id="PTHR42698:SF1">
    <property type="entry name" value="GTPASE ERA, MITOCHONDRIAL"/>
    <property type="match status" value="1"/>
</dbReference>
<protein>
    <recommendedName>
        <fullName evidence="2 6">GTPase Era</fullName>
    </recommendedName>
</protein>
<keyword evidence="6" id="KW-0690">Ribosome biogenesis</keyword>
<accession>A0A0L0MJQ4</accession>
<dbReference type="SUPFAM" id="SSF52540">
    <property type="entry name" value="P-loop containing nucleoside triphosphate hydrolases"/>
    <property type="match status" value="1"/>
</dbReference>
<dbReference type="Gene3D" id="3.40.50.300">
    <property type="entry name" value="P-loop containing nucleotide triphosphate hydrolases"/>
    <property type="match status" value="1"/>
</dbReference>
<evidence type="ECO:0000256" key="5">
    <source>
        <dbReference type="ARBA" id="ARBA00023134"/>
    </source>
</evidence>
<dbReference type="PANTHER" id="PTHR42698">
    <property type="entry name" value="GTPASE ERA"/>
    <property type="match status" value="1"/>
</dbReference>
<feature type="binding site" evidence="6">
    <location>
        <begin position="59"/>
        <end position="63"/>
    </location>
    <ligand>
        <name>GTP</name>
        <dbReference type="ChEBI" id="CHEBI:37565"/>
    </ligand>
</feature>
<dbReference type="EMBL" id="JPSQ01000059">
    <property type="protein sequence ID" value="KND62530.1"/>
    <property type="molecule type" value="Genomic_DNA"/>
</dbReference>
<dbReference type="SUPFAM" id="SSF54814">
    <property type="entry name" value="Prokaryotic type KH domain (KH-domain type II)"/>
    <property type="match status" value="1"/>
</dbReference>
<dbReference type="PROSITE" id="PS50823">
    <property type="entry name" value="KH_TYPE_2"/>
    <property type="match status" value="1"/>
</dbReference>
<dbReference type="GO" id="GO:0070181">
    <property type="term" value="F:small ribosomal subunit rRNA binding"/>
    <property type="evidence" value="ECO:0007669"/>
    <property type="project" value="UniProtKB-UniRule"/>
</dbReference>
<dbReference type="GO" id="GO:0043024">
    <property type="term" value="F:ribosomal small subunit binding"/>
    <property type="evidence" value="ECO:0007669"/>
    <property type="project" value="TreeGrafter"/>
</dbReference>
<feature type="region of interest" description="G3" evidence="7">
    <location>
        <begin position="59"/>
        <end position="62"/>
    </location>
</feature>
<evidence type="ECO:0000259" key="9">
    <source>
        <dbReference type="PROSITE" id="PS50823"/>
    </source>
</evidence>
<comment type="similarity">
    <text evidence="1 6 7 8">Belongs to the TRAFAC class TrmE-Era-EngA-EngB-Septin-like GTPase superfamily. Era GTPase family.</text>
</comment>
<feature type="binding site" evidence="6">
    <location>
        <begin position="119"/>
        <end position="122"/>
    </location>
    <ligand>
        <name>GTP</name>
        <dbReference type="ChEBI" id="CHEBI:37565"/>
    </ligand>
</feature>
<dbReference type="GO" id="GO:0005886">
    <property type="term" value="C:plasma membrane"/>
    <property type="evidence" value="ECO:0007669"/>
    <property type="project" value="UniProtKB-SubCell"/>
</dbReference>
<keyword evidence="6" id="KW-0472">Membrane</keyword>
<dbReference type="PATRIC" id="fig|198422.3.peg.265"/>
<dbReference type="GO" id="GO:0005525">
    <property type="term" value="F:GTP binding"/>
    <property type="evidence" value="ECO:0007669"/>
    <property type="project" value="UniProtKB-UniRule"/>
</dbReference>
<evidence type="ECO:0000256" key="3">
    <source>
        <dbReference type="ARBA" id="ARBA00022741"/>
    </source>
</evidence>
<dbReference type="NCBIfam" id="NF000908">
    <property type="entry name" value="PRK00089.1"/>
    <property type="match status" value="1"/>
</dbReference>
<gene>
    <name evidence="6 11" type="primary">era</name>
    <name evidence="11" type="ORF">AlmWB_02710</name>
</gene>
<dbReference type="InterPro" id="IPR027417">
    <property type="entry name" value="P-loop_NTPase"/>
</dbReference>
<dbReference type="Pfam" id="PF07650">
    <property type="entry name" value="KH_2"/>
    <property type="match status" value="1"/>
</dbReference>
<feature type="region of interest" description="G4" evidence="7">
    <location>
        <begin position="119"/>
        <end position="122"/>
    </location>
</feature>